<proteinExistence type="predicted"/>
<evidence type="ECO:0000259" key="2">
    <source>
        <dbReference type="PROSITE" id="PS51833"/>
    </source>
</evidence>
<reference evidence="3" key="1">
    <citation type="submission" date="2021-03" db="EMBL/GenBank/DDBJ databases">
        <authorList>
            <person name="Wang G."/>
        </authorList>
    </citation>
    <scope>NUCLEOTIDE SEQUENCE</scope>
    <source>
        <strain evidence="3">KCTC 12899</strain>
    </source>
</reference>
<dbReference type="InterPro" id="IPR035919">
    <property type="entry name" value="EAL_sf"/>
</dbReference>
<keyword evidence="4" id="KW-1185">Reference proteome</keyword>
<evidence type="ECO:0000313" key="4">
    <source>
        <dbReference type="Proteomes" id="UP000664417"/>
    </source>
</evidence>
<dbReference type="EMBL" id="JAFREP010000013">
    <property type="protein sequence ID" value="MBO1319577.1"/>
    <property type="molecule type" value="Genomic_DNA"/>
</dbReference>
<dbReference type="SUPFAM" id="SSF109604">
    <property type="entry name" value="HD-domain/PDEase-like"/>
    <property type="match status" value="1"/>
</dbReference>
<protein>
    <submittedName>
        <fullName evidence="3">HDOD domain-containing protein</fullName>
    </submittedName>
</protein>
<dbReference type="Pfam" id="PF00563">
    <property type="entry name" value="EAL"/>
    <property type="match status" value="1"/>
</dbReference>
<gene>
    <name evidence="3" type="ORF">J3U88_13965</name>
</gene>
<dbReference type="RefSeq" id="WP_207859483.1">
    <property type="nucleotide sequence ID" value="NZ_JAFREP010000013.1"/>
</dbReference>
<dbReference type="InterPro" id="IPR001633">
    <property type="entry name" value="EAL_dom"/>
</dbReference>
<dbReference type="AlphaFoldDB" id="A0A8J7U3F5"/>
<dbReference type="SMART" id="SM00052">
    <property type="entry name" value="EAL"/>
    <property type="match status" value="1"/>
</dbReference>
<evidence type="ECO:0000259" key="1">
    <source>
        <dbReference type="PROSITE" id="PS50883"/>
    </source>
</evidence>
<comment type="caution">
    <text evidence="3">The sequence shown here is derived from an EMBL/GenBank/DDBJ whole genome shotgun (WGS) entry which is preliminary data.</text>
</comment>
<dbReference type="InterPro" id="IPR014408">
    <property type="entry name" value="dGMP_Pdiesterase_EAL/HD-GYP"/>
</dbReference>
<dbReference type="PROSITE" id="PS50883">
    <property type="entry name" value="EAL"/>
    <property type="match status" value="1"/>
</dbReference>
<dbReference type="PROSITE" id="PS51833">
    <property type="entry name" value="HDOD"/>
    <property type="match status" value="1"/>
</dbReference>
<dbReference type="InterPro" id="IPR052340">
    <property type="entry name" value="RNase_Y/CdgJ"/>
</dbReference>
<dbReference type="PANTHER" id="PTHR33525">
    <property type="match status" value="1"/>
</dbReference>
<dbReference type="InterPro" id="IPR013976">
    <property type="entry name" value="HDOD"/>
</dbReference>
<dbReference type="PIRSF" id="PIRSF003180">
    <property type="entry name" value="DiGMPpdiest_YuxH"/>
    <property type="match status" value="1"/>
</dbReference>
<accession>A0A8J7U3F5</accession>
<dbReference type="Gene3D" id="1.10.3210.10">
    <property type="entry name" value="Hypothetical protein af1432"/>
    <property type="match status" value="1"/>
</dbReference>
<feature type="domain" description="EAL" evidence="1">
    <location>
        <begin position="1"/>
        <end position="203"/>
    </location>
</feature>
<dbReference type="PANTHER" id="PTHR33525:SF4">
    <property type="entry name" value="CYCLIC DI-GMP PHOSPHODIESTERASE CDGJ"/>
    <property type="match status" value="1"/>
</dbReference>
<dbReference type="SUPFAM" id="SSF141868">
    <property type="entry name" value="EAL domain-like"/>
    <property type="match status" value="1"/>
</dbReference>
<dbReference type="Proteomes" id="UP000664417">
    <property type="component" value="Unassembled WGS sequence"/>
</dbReference>
<sequence>MEHYIARQPIFDRHQKVYAYELLFRSGLANYFDGSNQDKAASSVIADSTILFGFDTLTSGKRAFLNMTKDTLINYAQLLPKNHSVLEILETVDPDDEVVATVKRLKNQGFTIALDDFIYNERWEPLVKLADIIKIDFLATTVAERQSMVTRLKAQDKMLLAEKVETQEEHQQAFDMGFDFFQGYFFEKPVILTKRGMAGNKITNLQILQQINKPGMDYREIEEIIKKDLTLSYKLMHYINSAFFGLQTEIRSIKHALVLMGEREIRKWATLLALSTMSEEKPLELMKTAATRARMCELIARKIGQGDKSADYFLMGLFSIIDAIMDRNLAEILKDIPLARDIKNALMRIARNPFRMALEITLNYERGIFKDIPRWAARLKLPEKDIPEIYMEAVKWAQEMQAQ</sequence>
<feature type="domain" description="HDOD" evidence="2">
    <location>
        <begin position="197"/>
        <end position="385"/>
    </location>
</feature>
<dbReference type="Pfam" id="PF08668">
    <property type="entry name" value="HDOD"/>
    <property type="match status" value="1"/>
</dbReference>
<evidence type="ECO:0000313" key="3">
    <source>
        <dbReference type="EMBL" id="MBO1319577.1"/>
    </source>
</evidence>
<dbReference type="Gene3D" id="3.20.20.450">
    <property type="entry name" value="EAL domain"/>
    <property type="match status" value="1"/>
</dbReference>
<organism evidence="3 4">
    <name type="scientific">Acanthopleuribacter pedis</name>
    <dbReference type="NCBI Taxonomy" id="442870"/>
    <lineage>
        <taxon>Bacteria</taxon>
        <taxon>Pseudomonadati</taxon>
        <taxon>Acidobacteriota</taxon>
        <taxon>Holophagae</taxon>
        <taxon>Acanthopleuribacterales</taxon>
        <taxon>Acanthopleuribacteraceae</taxon>
        <taxon>Acanthopleuribacter</taxon>
    </lineage>
</organism>
<name>A0A8J7U3F5_9BACT</name>